<dbReference type="AlphaFoldDB" id="A0A345IM50"/>
<evidence type="ECO:0000313" key="2">
    <source>
        <dbReference type="Proteomes" id="UP000253744"/>
    </source>
</evidence>
<dbReference type="Proteomes" id="UP000253744">
    <property type="component" value="Plasmid pDrdI"/>
</dbReference>
<dbReference type="KEGG" id="dwu:DVJ83_16685"/>
<sequence>MHELPLWAKAALGLAVFLLSQTATVLIKEKPIREERSATQQQVATVQTAGRTITLHGLNAACFKTAVQRAQNEDFWLQTQKSNIRLNDEYRLISGSLKPPQNTSVCKRVRNIEGTQR</sequence>
<protein>
    <submittedName>
        <fullName evidence="1">Uncharacterized protein</fullName>
    </submittedName>
</protein>
<proteinExistence type="predicted"/>
<keyword evidence="1" id="KW-0614">Plasmid</keyword>
<gene>
    <name evidence="1" type="ORF">DVJ83_16685</name>
</gene>
<dbReference type="EMBL" id="CP031163">
    <property type="protein sequence ID" value="AXH00773.1"/>
    <property type="molecule type" value="Genomic_DNA"/>
</dbReference>
<name>A0A345IM50_9DEIO</name>
<geneLocation type="plasmid" evidence="2">
    <name>pdrdi</name>
</geneLocation>
<organism evidence="1 2">
    <name type="scientific">Deinococcus wulumuqiensis</name>
    <dbReference type="NCBI Taxonomy" id="980427"/>
    <lineage>
        <taxon>Bacteria</taxon>
        <taxon>Thermotogati</taxon>
        <taxon>Deinococcota</taxon>
        <taxon>Deinococci</taxon>
        <taxon>Deinococcales</taxon>
        <taxon>Deinococcaceae</taxon>
        <taxon>Deinococcus</taxon>
    </lineage>
</organism>
<evidence type="ECO:0000313" key="1">
    <source>
        <dbReference type="EMBL" id="AXH00773.1"/>
    </source>
</evidence>
<accession>A0A345IM50</accession>
<reference evidence="1 2" key="1">
    <citation type="submission" date="2018-07" db="EMBL/GenBank/DDBJ databases">
        <title>Complete Genome and Methylome Analysis of Deinococcus wulumuqiensis NEB 479.</title>
        <authorList>
            <person name="Fomenkov A."/>
            <person name="Luyten Y."/>
            <person name="Vincze T."/>
            <person name="Anton B.P."/>
            <person name="Clark T."/>
            <person name="Roberts R.J."/>
            <person name="Morgan R.D."/>
        </authorList>
    </citation>
    <scope>NUCLEOTIDE SEQUENCE [LARGE SCALE GENOMIC DNA]</scope>
    <source>
        <strain evidence="1 2">NEB 479</strain>
        <plasmid evidence="2">Plasmid pdrdi</plasmid>
    </source>
</reference>